<protein>
    <recommendedName>
        <fullName evidence="3">Outer membrane protein beta-barrel domain-containing protein</fullName>
    </recommendedName>
</protein>
<gene>
    <name evidence="4" type="ORF">BTO11_11290</name>
</gene>
<dbReference type="SUPFAM" id="SSF56925">
    <property type="entry name" value="OMPA-like"/>
    <property type="match status" value="1"/>
</dbReference>
<sequence>MFKNTILAMLIAGTSFSSSANWVAGVSYINLSDVSDGLDVSLDGITGSLGYKIDSNEKFYFMPEVRIGTGITDDSTTLLGINVDIEMNSFIALSVRGQYELNDKAYIFASPSYTNVEFTTAVFYAGINASESNDSWEFGVGGGAGYKINESTSAEFMYEQYDGTDVLSFGIKFKY</sequence>
<dbReference type="InterPro" id="IPR011250">
    <property type="entry name" value="OMP/PagP_B-barrel"/>
</dbReference>
<feature type="signal peptide" evidence="2">
    <location>
        <begin position="1"/>
        <end position="20"/>
    </location>
</feature>
<name>A0A2S7UW11_9GAMM</name>
<evidence type="ECO:0000313" key="5">
    <source>
        <dbReference type="Proteomes" id="UP000239007"/>
    </source>
</evidence>
<dbReference type="EMBL" id="MSCH01000003">
    <property type="protein sequence ID" value="PQJ54176.1"/>
    <property type="molecule type" value="Genomic_DNA"/>
</dbReference>
<evidence type="ECO:0000256" key="1">
    <source>
        <dbReference type="ARBA" id="ARBA00022729"/>
    </source>
</evidence>
<keyword evidence="5" id="KW-1185">Reference proteome</keyword>
<reference evidence="4 5" key="1">
    <citation type="submission" date="2016-12" db="EMBL/GenBank/DDBJ databases">
        <title>Diversity of luminous bacteria.</title>
        <authorList>
            <person name="Yoshizawa S."/>
            <person name="Kogure K."/>
        </authorList>
    </citation>
    <scope>NUCLEOTIDE SEQUENCE [LARGE SCALE GENOMIC DNA]</scope>
    <source>
        <strain evidence="4 5">SA4-48</strain>
    </source>
</reference>
<dbReference type="AlphaFoldDB" id="A0A2S7UW11"/>
<dbReference type="OrthoDB" id="6336662at2"/>
<dbReference type="Proteomes" id="UP000239007">
    <property type="component" value="Unassembled WGS sequence"/>
</dbReference>
<feature type="domain" description="Outer membrane protein beta-barrel" evidence="3">
    <location>
        <begin position="23"/>
        <end position="163"/>
    </location>
</feature>
<keyword evidence="1 2" id="KW-0732">Signal</keyword>
<comment type="caution">
    <text evidence="4">The sequence shown here is derived from an EMBL/GenBank/DDBJ whole genome shotgun (WGS) entry which is preliminary data.</text>
</comment>
<dbReference type="Pfam" id="PF13505">
    <property type="entry name" value="OMP_b-brl"/>
    <property type="match status" value="1"/>
</dbReference>
<dbReference type="InterPro" id="IPR027385">
    <property type="entry name" value="Beta-barrel_OMP"/>
</dbReference>
<dbReference type="RefSeq" id="WP_105052689.1">
    <property type="nucleotide sequence ID" value="NZ_BMYG01000006.1"/>
</dbReference>
<evidence type="ECO:0000256" key="2">
    <source>
        <dbReference type="SAM" id="SignalP"/>
    </source>
</evidence>
<proteinExistence type="predicted"/>
<evidence type="ECO:0000313" key="4">
    <source>
        <dbReference type="EMBL" id="PQJ54176.1"/>
    </source>
</evidence>
<accession>A0A2S7UW11</accession>
<feature type="chain" id="PRO_5015422865" description="Outer membrane protein beta-barrel domain-containing protein" evidence="2">
    <location>
        <begin position="21"/>
        <end position="175"/>
    </location>
</feature>
<dbReference type="Gene3D" id="2.40.160.20">
    <property type="match status" value="1"/>
</dbReference>
<organism evidence="4 5">
    <name type="scientific">Psychrosphaera saromensis</name>
    <dbReference type="NCBI Taxonomy" id="716813"/>
    <lineage>
        <taxon>Bacteria</taxon>
        <taxon>Pseudomonadati</taxon>
        <taxon>Pseudomonadota</taxon>
        <taxon>Gammaproteobacteria</taxon>
        <taxon>Alteromonadales</taxon>
        <taxon>Pseudoalteromonadaceae</taxon>
        <taxon>Psychrosphaera</taxon>
    </lineage>
</organism>
<evidence type="ECO:0000259" key="3">
    <source>
        <dbReference type="Pfam" id="PF13505"/>
    </source>
</evidence>